<sequence length="96" mass="10301">MGCAFVASILDTMLSIHAGKADVVLGLWYLSMHTTNLEKQPRGINARELGVALQLPDSWLWPPCPAPRLDGAIACFEVHPTPFSQSSLSGLVGCHS</sequence>
<dbReference type="Proteomes" id="UP001172102">
    <property type="component" value="Unassembled WGS sequence"/>
</dbReference>
<dbReference type="AlphaFoldDB" id="A0AA40DIN5"/>
<proteinExistence type="predicted"/>
<evidence type="ECO:0000313" key="1">
    <source>
        <dbReference type="EMBL" id="KAK0705004.1"/>
    </source>
</evidence>
<accession>A0AA40DIN5</accession>
<comment type="caution">
    <text evidence="1">The sequence shown here is derived from an EMBL/GenBank/DDBJ whole genome shotgun (WGS) entry which is preliminary data.</text>
</comment>
<keyword evidence="2" id="KW-1185">Reference proteome</keyword>
<gene>
    <name evidence="1" type="ORF">B0H67DRAFT_367763</name>
</gene>
<name>A0AA40DIN5_9PEZI</name>
<organism evidence="1 2">
    <name type="scientific">Lasiosphaeris hirsuta</name>
    <dbReference type="NCBI Taxonomy" id="260670"/>
    <lineage>
        <taxon>Eukaryota</taxon>
        <taxon>Fungi</taxon>
        <taxon>Dikarya</taxon>
        <taxon>Ascomycota</taxon>
        <taxon>Pezizomycotina</taxon>
        <taxon>Sordariomycetes</taxon>
        <taxon>Sordariomycetidae</taxon>
        <taxon>Sordariales</taxon>
        <taxon>Lasiosphaeriaceae</taxon>
        <taxon>Lasiosphaeris</taxon>
    </lineage>
</organism>
<protein>
    <submittedName>
        <fullName evidence="1">Uncharacterized protein</fullName>
    </submittedName>
</protein>
<reference evidence="1" key="1">
    <citation type="submission" date="2023-06" db="EMBL/GenBank/DDBJ databases">
        <title>Genome-scale phylogeny and comparative genomics of the fungal order Sordariales.</title>
        <authorList>
            <consortium name="Lawrence Berkeley National Laboratory"/>
            <person name="Hensen N."/>
            <person name="Bonometti L."/>
            <person name="Westerberg I."/>
            <person name="Brannstrom I.O."/>
            <person name="Guillou S."/>
            <person name="Cros-Aarteil S."/>
            <person name="Calhoun S."/>
            <person name="Haridas S."/>
            <person name="Kuo A."/>
            <person name="Mondo S."/>
            <person name="Pangilinan J."/>
            <person name="Riley R."/>
            <person name="Labutti K."/>
            <person name="Andreopoulos B."/>
            <person name="Lipzen A."/>
            <person name="Chen C."/>
            <person name="Yanf M."/>
            <person name="Daum C."/>
            <person name="Ng V."/>
            <person name="Clum A."/>
            <person name="Steindorff A."/>
            <person name="Ohm R."/>
            <person name="Martin F."/>
            <person name="Silar P."/>
            <person name="Natvig D."/>
            <person name="Lalanne C."/>
            <person name="Gautier V."/>
            <person name="Ament-Velasquez S.L."/>
            <person name="Kruys A."/>
            <person name="Hutchinson M.I."/>
            <person name="Powell A.J."/>
            <person name="Barry K."/>
            <person name="Miller A.N."/>
            <person name="Grigoriev I.V."/>
            <person name="Debuchy R."/>
            <person name="Gladieux P."/>
            <person name="Thoren M.H."/>
            <person name="Johannesson H."/>
        </authorList>
    </citation>
    <scope>NUCLEOTIDE SEQUENCE</scope>
    <source>
        <strain evidence="1">SMH4607-1</strain>
    </source>
</reference>
<evidence type="ECO:0000313" key="2">
    <source>
        <dbReference type="Proteomes" id="UP001172102"/>
    </source>
</evidence>
<dbReference type="EMBL" id="JAUKUA010000007">
    <property type="protein sequence ID" value="KAK0705004.1"/>
    <property type="molecule type" value="Genomic_DNA"/>
</dbReference>